<dbReference type="EMBL" id="BJON01000018">
    <property type="protein sequence ID" value="GED70912.1"/>
    <property type="molecule type" value="Genomic_DNA"/>
</dbReference>
<comment type="caution">
    <text evidence="3">The sequence shown here is derived from an EMBL/GenBank/DDBJ whole genome shotgun (WGS) entry which is preliminary data.</text>
</comment>
<sequence length="279" mass="31884">MKYMMKYSKYILCFAILLTAFYSEIKPVSANQENLQDIVPEMLGYNTPAPFEITVSAVSKESYGWYAFDNKTTSGWYVEGRPQPEGGHFLKINLGAVKKIDAISLKSFYIHSNKTGASIKNWKLYGSNDDQNWELLSSDINPPDDAKNTYQIKTENAYSFYRINILDSYHSWAPLTTIGIGEMELLGEVTSPEPEPEPEPEPTGDHTLLVIKMISGLEKEFDLTSTEVDTFIDWYNNRADGRGKETYMFEKDMKGPFTARKDYVAFSKIQSFEVMEYSK</sequence>
<evidence type="ECO:0000313" key="3">
    <source>
        <dbReference type="EMBL" id="GED70912.1"/>
    </source>
</evidence>
<evidence type="ECO:0000313" key="4">
    <source>
        <dbReference type="Proteomes" id="UP000319578"/>
    </source>
</evidence>
<dbReference type="Gene3D" id="2.60.120.260">
    <property type="entry name" value="Galactose-binding domain-like"/>
    <property type="match status" value="1"/>
</dbReference>
<dbReference type="PROSITE" id="PS50022">
    <property type="entry name" value="FA58C_3"/>
    <property type="match status" value="1"/>
</dbReference>
<dbReference type="RefSeq" id="WP_084766088.1">
    <property type="nucleotide sequence ID" value="NZ_BJON01000018.1"/>
</dbReference>
<proteinExistence type="predicted"/>
<name>A0ABQ0TSK5_9BACL</name>
<feature type="chain" id="PRO_5046417220" description="F5/8 type C domain-containing protein" evidence="1">
    <location>
        <begin position="26"/>
        <end position="279"/>
    </location>
</feature>
<reference evidence="3 4" key="1">
    <citation type="submission" date="2019-06" db="EMBL/GenBank/DDBJ databases">
        <title>Whole genome shotgun sequence of Brevibacillus reuszeri NBRC 15719.</title>
        <authorList>
            <person name="Hosoyama A."/>
            <person name="Uohara A."/>
            <person name="Ohji S."/>
            <person name="Ichikawa N."/>
        </authorList>
    </citation>
    <scope>NUCLEOTIDE SEQUENCE [LARGE SCALE GENOMIC DNA]</scope>
    <source>
        <strain evidence="3 4">NBRC 15719</strain>
    </source>
</reference>
<feature type="signal peptide" evidence="1">
    <location>
        <begin position="1"/>
        <end position="25"/>
    </location>
</feature>
<evidence type="ECO:0000259" key="2">
    <source>
        <dbReference type="PROSITE" id="PS50022"/>
    </source>
</evidence>
<dbReference type="InterPro" id="IPR000421">
    <property type="entry name" value="FA58C"/>
</dbReference>
<dbReference type="Pfam" id="PF00754">
    <property type="entry name" value="F5_F8_type_C"/>
    <property type="match status" value="1"/>
</dbReference>
<accession>A0ABQ0TSK5</accession>
<dbReference type="Proteomes" id="UP000319578">
    <property type="component" value="Unassembled WGS sequence"/>
</dbReference>
<dbReference type="SUPFAM" id="SSF49785">
    <property type="entry name" value="Galactose-binding domain-like"/>
    <property type="match status" value="1"/>
</dbReference>
<gene>
    <name evidence="3" type="ORF">BRE01_46140</name>
</gene>
<organism evidence="3 4">
    <name type="scientific">Brevibacillus reuszeri</name>
    <dbReference type="NCBI Taxonomy" id="54915"/>
    <lineage>
        <taxon>Bacteria</taxon>
        <taxon>Bacillati</taxon>
        <taxon>Bacillota</taxon>
        <taxon>Bacilli</taxon>
        <taxon>Bacillales</taxon>
        <taxon>Paenibacillaceae</taxon>
        <taxon>Brevibacillus</taxon>
    </lineage>
</organism>
<keyword evidence="4" id="KW-1185">Reference proteome</keyword>
<evidence type="ECO:0000256" key="1">
    <source>
        <dbReference type="SAM" id="SignalP"/>
    </source>
</evidence>
<keyword evidence="1" id="KW-0732">Signal</keyword>
<feature type="domain" description="F5/8 type C" evidence="2">
    <location>
        <begin position="38"/>
        <end position="188"/>
    </location>
</feature>
<protein>
    <recommendedName>
        <fullName evidence="2">F5/8 type C domain-containing protein</fullName>
    </recommendedName>
</protein>
<dbReference type="InterPro" id="IPR008979">
    <property type="entry name" value="Galactose-bd-like_sf"/>
</dbReference>